<keyword evidence="6" id="KW-1185">Reference proteome</keyword>
<dbReference type="PANTHER" id="PTHR30502:SF0">
    <property type="entry name" value="PHOSPHOENOLPYRUVATE CARBOXYLASE FAMILY PROTEIN"/>
    <property type="match status" value="1"/>
</dbReference>
<dbReference type="AlphaFoldDB" id="A0A1W2A118"/>
<dbReference type="InterPro" id="IPR050251">
    <property type="entry name" value="HpcH-HpaI_aldolase"/>
</dbReference>
<evidence type="ECO:0000259" key="4">
    <source>
        <dbReference type="Pfam" id="PF03328"/>
    </source>
</evidence>
<feature type="domain" description="HpcH/HpaI aldolase/citrate lyase" evidence="4">
    <location>
        <begin position="18"/>
        <end position="244"/>
    </location>
</feature>
<dbReference type="GO" id="GO:0005737">
    <property type="term" value="C:cytoplasm"/>
    <property type="evidence" value="ECO:0007669"/>
    <property type="project" value="TreeGrafter"/>
</dbReference>
<dbReference type="STRING" id="1122930.SAMN02745168_1381"/>
<evidence type="ECO:0000256" key="2">
    <source>
        <dbReference type="ARBA" id="ARBA00022723"/>
    </source>
</evidence>
<evidence type="ECO:0000256" key="1">
    <source>
        <dbReference type="ARBA" id="ARBA00005568"/>
    </source>
</evidence>
<sequence>MNKAFSLRERILNKEVVYGLFYKLNSPDVAEMVGNAGFDFIIVDTEHANFSTYDTANIIRAADSTGMSTVVRVFSAEEEHVLHALDSGADGVQIPSITSVETAKKACAGAKYFPEGTRGLSMTQRAAMYGAWNKQESYYAYSNRNSLVVAHVENKEMADKVEALCDIPQIDVLFLGPGDLSQSVGKPGKLDDPEVVAIVEKVFKVALARGKAVGIYCGNPAAVKKYTAMGATYIAYGSDATALSSALVNIRKSLAQG</sequence>
<dbReference type="Gene3D" id="3.20.20.60">
    <property type="entry name" value="Phosphoenolpyruvate-binding domains"/>
    <property type="match status" value="1"/>
</dbReference>
<evidence type="ECO:0000313" key="5">
    <source>
        <dbReference type="EMBL" id="SMC54306.1"/>
    </source>
</evidence>
<name>A0A1W2A118_9FIRM</name>
<dbReference type="GO" id="GO:0046872">
    <property type="term" value="F:metal ion binding"/>
    <property type="evidence" value="ECO:0007669"/>
    <property type="project" value="UniProtKB-KW"/>
</dbReference>
<comment type="similarity">
    <text evidence="1">Belongs to the HpcH/HpaI aldolase family.</text>
</comment>
<reference evidence="5 6" key="1">
    <citation type="submission" date="2017-04" db="EMBL/GenBank/DDBJ databases">
        <authorList>
            <person name="Afonso C.L."/>
            <person name="Miller P.J."/>
            <person name="Scott M.A."/>
            <person name="Spackman E."/>
            <person name="Goraichik I."/>
            <person name="Dimitrov K.M."/>
            <person name="Suarez D.L."/>
            <person name="Swayne D.E."/>
        </authorList>
    </citation>
    <scope>NUCLEOTIDE SEQUENCE [LARGE SCALE GENOMIC DNA]</scope>
    <source>
        <strain evidence="5 6">DSM 12816</strain>
    </source>
</reference>
<dbReference type="PANTHER" id="PTHR30502">
    <property type="entry name" value="2-KETO-3-DEOXY-L-RHAMNONATE ALDOLASE"/>
    <property type="match status" value="1"/>
</dbReference>
<keyword evidence="2" id="KW-0479">Metal-binding</keyword>
<dbReference type="InterPro" id="IPR040442">
    <property type="entry name" value="Pyrv_kinase-like_dom_sf"/>
</dbReference>
<proteinExistence type="inferred from homology"/>
<dbReference type="EMBL" id="FWXW01000003">
    <property type="protein sequence ID" value="SMC54306.1"/>
    <property type="molecule type" value="Genomic_DNA"/>
</dbReference>
<dbReference type="Pfam" id="PF03328">
    <property type="entry name" value="HpcH_HpaI"/>
    <property type="match status" value="1"/>
</dbReference>
<evidence type="ECO:0000256" key="3">
    <source>
        <dbReference type="ARBA" id="ARBA00023239"/>
    </source>
</evidence>
<organism evidence="5 6">
    <name type="scientific">Papillibacter cinnamivorans DSM 12816</name>
    <dbReference type="NCBI Taxonomy" id="1122930"/>
    <lineage>
        <taxon>Bacteria</taxon>
        <taxon>Bacillati</taxon>
        <taxon>Bacillota</taxon>
        <taxon>Clostridia</taxon>
        <taxon>Eubacteriales</taxon>
        <taxon>Oscillospiraceae</taxon>
        <taxon>Papillibacter</taxon>
    </lineage>
</organism>
<dbReference type="OrthoDB" id="86160at2"/>
<dbReference type="InterPro" id="IPR015813">
    <property type="entry name" value="Pyrv/PenolPyrv_kinase-like_dom"/>
</dbReference>
<dbReference type="RefSeq" id="WP_084234000.1">
    <property type="nucleotide sequence ID" value="NZ_FWXW01000003.1"/>
</dbReference>
<evidence type="ECO:0000313" key="6">
    <source>
        <dbReference type="Proteomes" id="UP000192790"/>
    </source>
</evidence>
<accession>A0A1W2A118</accession>
<protein>
    <submittedName>
        <fullName evidence="5">4-hydroxy-2-oxoheptanedioate aldolase</fullName>
    </submittedName>
</protein>
<dbReference type="Proteomes" id="UP000192790">
    <property type="component" value="Unassembled WGS sequence"/>
</dbReference>
<dbReference type="GO" id="GO:0016832">
    <property type="term" value="F:aldehyde-lyase activity"/>
    <property type="evidence" value="ECO:0007669"/>
    <property type="project" value="TreeGrafter"/>
</dbReference>
<dbReference type="SUPFAM" id="SSF51621">
    <property type="entry name" value="Phosphoenolpyruvate/pyruvate domain"/>
    <property type="match status" value="1"/>
</dbReference>
<gene>
    <name evidence="5" type="ORF">SAMN02745168_1381</name>
</gene>
<dbReference type="InterPro" id="IPR005000">
    <property type="entry name" value="Aldolase/citrate-lyase_domain"/>
</dbReference>
<keyword evidence="3" id="KW-0456">Lyase</keyword>